<proteinExistence type="predicted"/>
<feature type="compositionally biased region" description="Low complexity" evidence="1">
    <location>
        <begin position="1"/>
        <end position="13"/>
    </location>
</feature>
<reference evidence="2" key="1">
    <citation type="submission" date="2020-02" db="EMBL/GenBank/DDBJ databases">
        <authorList>
            <person name="Meier V. D."/>
        </authorList>
    </citation>
    <scope>NUCLEOTIDE SEQUENCE</scope>
    <source>
        <strain evidence="2">AVDCRST_MAG01</strain>
    </source>
</reference>
<organism evidence="2">
    <name type="scientific">uncultured Rubrobacteraceae bacterium</name>
    <dbReference type="NCBI Taxonomy" id="349277"/>
    <lineage>
        <taxon>Bacteria</taxon>
        <taxon>Bacillati</taxon>
        <taxon>Actinomycetota</taxon>
        <taxon>Rubrobacteria</taxon>
        <taxon>Rubrobacterales</taxon>
        <taxon>Rubrobacteraceae</taxon>
        <taxon>environmental samples</taxon>
    </lineage>
</organism>
<evidence type="ECO:0000256" key="1">
    <source>
        <dbReference type="SAM" id="MobiDB-lite"/>
    </source>
</evidence>
<dbReference type="AlphaFoldDB" id="A0A6J4QBV3"/>
<accession>A0A6J4QBV3</accession>
<keyword evidence="2" id="KW-0560">Oxidoreductase</keyword>
<dbReference type="GO" id="GO:0004029">
    <property type="term" value="F:aldehyde dehydrogenase (NAD+) activity"/>
    <property type="evidence" value="ECO:0007669"/>
    <property type="project" value="UniProtKB-EC"/>
</dbReference>
<protein>
    <submittedName>
        <fullName evidence="2">Aldehyde dehydrogenase</fullName>
        <ecNumber evidence="2">1.2.1.3</ecNumber>
    </submittedName>
</protein>
<feature type="non-terminal residue" evidence="2">
    <location>
        <position position="1"/>
    </location>
</feature>
<feature type="compositionally biased region" description="Basic and acidic residues" evidence="1">
    <location>
        <begin position="15"/>
        <end position="25"/>
    </location>
</feature>
<sequence>GGLQAPGAQGPPRRAGREADRDGRLYKAGQPPGDGDRDGSDSFQGAAREGAGLRGHRPGGGGRTRVRRQIPGGPRPAGRPLYGADDPHEREQRDEGGAGGGLRARPLRDPRRVRGGGRSPGQRHAFRTRGGRVDEGRAAGPPRGPRPQGRHGVDQRLPCRLLYRTVRRLQAERDRSGERAGDPQGVHPDQDRLGRALRKDARPLHAGL</sequence>
<dbReference type="EMBL" id="CADCUW010000424">
    <property type="protein sequence ID" value="CAA9435855.1"/>
    <property type="molecule type" value="Genomic_DNA"/>
</dbReference>
<feature type="non-terminal residue" evidence="2">
    <location>
        <position position="208"/>
    </location>
</feature>
<gene>
    <name evidence="2" type="ORF">AVDCRST_MAG01-01-3256</name>
</gene>
<evidence type="ECO:0000313" key="2">
    <source>
        <dbReference type="EMBL" id="CAA9435855.1"/>
    </source>
</evidence>
<feature type="region of interest" description="Disordered" evidence="1">
    <location>
        <begin position="1"/>
        <end position="208"/>
    </location>
</feature>
<feature type="compositionally biased region" description="Basic and acidic residues" evidence="1">
    <location>
        <begin position="188"/>
        <end position="208"/>
    </location>
</feature>
<name>A0A6J4QBV3_9ACTN</name>
<feature type="compositionally biased region" description="Basic and acidic residues" evidence="1">
    <location>
        <begin position="169"/>
        <end position="181"/>
    </location>
</feature>
<feature type="compositionally biased region" description="Basic and acidic residues" evidence="1">
    <location>
        <begin position="85"/>
        <end position="96"/>
    </location>
</feature>
<dbReference type="EC" id="1.2.1.3" evidence="2"/>